<dbReference type="STRING" id="70667.A0A183TPD9"/>
<dbReference type="WBParaSite" id="SSLN_0001902501-mRNA-1">
    <property type="protein sequence ID" value="SSLN_0001902501-mRNA-1"/>
    <property type="gene ID" value="SSLN_0001902501"/>
</dbReference>
<keyword evidence="3" id="KW-1185">Reference proteome</keyword>
<evidence type="ECO:0000313" key="3">
    <source>
        <dbReference type="Proteomes" id="UP000275846"/>
    </source>
</evidence>
<protein>
    <submittedName>
        <fullName evidence="4">CNH domain-containing protein</fullName>
    </submittedName>
</protein>
<feature type="domain" description="CNH" evidence="1">
    <location>
        <begin position="12"/>
        <end position="340"/>
    </location>
</feature>
<reference evidence="2 3" key="2">
    <citation type="submission" date="2018-11" db="EMBL/GenBank/DDBJ databases">
        <authorList>
            <consortium name="Pathogen Informatics"/>
        </authorList>
    </citation>
    <scope>NUCLEOTIDE SEQUENCE [LARGE SCALE GENOMIC DNA]</scope>
    <source>
        <strain evidence="2 3">NST_G2</strain>
    </source>
</reference>
<dbReference type="InterPro" id="IPR001180">
    <property type="entry name" value="CNH_dom"/>
</dbReference>
<organism evidence="4">
    <name type="scientific">Schistocephalus solidus</name>
    <name type="common">Tapeworm</name>
    <dbReference type="NCBI Taxonomy" id="70667"/>
    <lineage>
        <taxon>Eukaryota</taxon>
        <taxon>Metazoa</taxon>
        <taxon>Spiralia</taxon>
        <taxon>Lophotrochozoa</taxon>
        <taxon>Platyhelminthes</taxon>
        <taxon>Cestoda</taxon>
        <taxon>Eucestoda</taxon>
        <taxon>Diphyllobothriidea</taxon>
        <taxon>Diphyllobothriidae</taxon>
        <taxon>Schistocephalus</taxon>
    </lineage>
</organism>
<evidence type="ECO:0000259" key="1">
    <source>
        <dbReference type="PROSITE" id="PS50219"/>
    </source>
</evidence>
<proteinExistence type="predicted"/>
<dbReference type="AlphaFoldDB" id="A0A183TPD9"/>
<dbReference type="Pfam" id="PF00780">
    <property type="entry name" value="CNH"/>
    <property type="match status" value="1"/>
</dbReference>
<accession>A0A183TPD9</accession>
<reference evidence="4" key="1">
    <citation type="submission" date="2016-06" db="UniProtKB">
        <authorList>
            <consortium name="WormBaseParasite"/>
        </authorList>
    </citation>
    <scope>IDENTIFICATION</scope>
</reference>
<gene>
    <name evidence="2" type="ORF">SSLN_LOCUS18337</name>
</gene>
<dbReference type="OrthoDB" id="2156623at2759"/>
<evidence type="ECO:0000313" key="2">
    <source>
        <dbReference type="EMBL" id="VDM04723.1"/>
    </source>
</evidence>
<dbReference type="EMBL" id="UYSU01044195">
    <property type="protein sequence ID" value="VDM04723.1"/>
    <property type="molecule type" value="Genomic_DNA"/>
</dbReference>
<evidence type="ECO:0000313" key="4">
    <source>
        <dbReference type="WBParaSite" id="SSLN_0001902501-mRNA-1"/>
    </source>
</evidence>
<sequence>MKALSDPSFPLSKNILSACVFDEHRLLLGAEDGLYTVDLRHKSLSLNALVNSFFPRKSLRFRFYAHFQCHAVECCYAYKTALSCLSVYARVGGKKPVYHVDVLPEEIQLIVTIQEKHRRLQLILPGAIEGMNYNSIRVVEPKRCTCVTGSYCLASPSTYLLAAAGQQSVWVYEVARVASRHRRVTEFSCPDQIKCVNFVREGDWLAVGCANFFQLFNLWADGTKEVLLEPSYLDLDPCLHMFRQDCYTAQMAIPLSYEEFLLVFDQCAVYVNSQRRCTRPQHLFWPARPRPGSSFAYRAPFLYVFTDVGLLLFNVETGVWEATAGGSRTLTPLSTDAHICAKQHSAAVAGGNAAKASPSSASASGCVSLLYLPLTPRHTISAAAACLAAAAQSCSSSLRRRPISRLGLDVTGLPTHYLDLSAVSLLDANTRLRVRAKPPSLAFSQYSFGL</sequence>
<dbReference type="SUPFAM" id="SSF50978">
    <property type="entry name" value="WD40 repeat-like"/>
    <property type="match status" value="1"/>
</dbReference>
<dbReference type="Proteomes" id="UP000275846">
    <property type="component" value="Unassembled WGS sequence"/>
</dbReference>
<name>A0A183TPD9_SCHSO</name>
<dbReference type="InterPro" id="IPR036322">
    <property type="entry name" value="WD40_repeat_dom_sf"/>
</dbReference>
<dbReference type="PROSITE" id="PS50219">
    <property type="entry name" value="CNH"/>
    <property type="match status" value="1"/>
</dbReference>